<dbReference type="InterPro" id="IPR016163">
    <property type="entry name" value="Ald_DH_C"/>
</dbReference>
<dbReference type="InterPro" id="IPR047110">
    <property type="entry name" value="GABD/Sad-like"/>
</dbReference>
<dbReference type="EMBL" id="WBJZ01000002">
    <property type="protein sequence ID" value="KAB1662300.1"/>
    <property type="molecule type" value="Genomic_DNA"/>
</dbReference>
<keyword evidence="3 5" id="KW-0560">Oxidoreductase</keyword>
<feature type="active site" evidence="4">
    <location>
        <position position="230"/>
    </location>
</feature>
<feature type="domain" description="Aldehyde dehydrogenase" evidence="6">
    <location>
        <begin position="3"/>
        <end position="453"/>
    </location>
</feature>
<dbReference type="InterPro" id="IPR015590">
    <property type="entry name" value="Aldehyde_DH_dom"/>
</dbReference>
<dbReference type="InterPro" id="IPR029510">
    <property type="entry name" value="Ald_DH_CS_GLU"/>
</dbReference>
<dbReference type="GO" id="GO:0004030">
    <property type="term" value="F:aldehyde dehydrogenase [NAD(P)+] activity"/>
    <property type="evidence" value="ECO:0007669"/>
    <property type="project" value="InterPro"/>
</dbReference>
<dbReference type="PANTHER" id="PTHR43217">
    <property type="entry name" value="SUCCINATE SEMIALDEHYDE DEHYDROGENASE [NAD(P)+] SAD"/>
    <property type="match status" value="1"/>
</dbReference>
<accession>A0A7J5C297</accession>
<dbReference type="InterPro" id="IPR044148">
    <property type="entry name" value="ALDH_GabD1-like"/>
</dbReference>
<name>A0A7J5C297_9MICO</name>
<protein>
    <submittedName>
        <fullName evidence="7">NAD-dependent succinate-semialdehyde dehydrogenase</fullName>
    </submittedName>
</protein>
<dbReference type="InterPro" id="IPR016162">
    <property type="entry name" value="Ald_DH_N"/>
</dbReference>
<dbReference type="FunFam" id="3.40.309.10:FF:000009">
    <property type="entry name" value="Aldehyde dehydrogenase A"/>
    <property type="match status" value="1"/>
</dbReference>
<dbReference type="RefSeq" id="WP_158039238.1">
    <property type="nucleotide sequence ID" value="NZ_JACCFV010000001.1"/>
</dbReference>
<evidence type="ECO:0000256" key="4">
    <source>
        <dbReference type="PROSITE-ProRule" id="PRU10007"/>
    </source>
</evidence>
<dbReference type="OrthoDB" id="6882680at2"/>
<dbReference type="PROSITE" id="PS00687">
    <property type="entry name" value="ALDEHYDE_DEHYDR_GLU"/>
    <property type="match status" value="1"/>
</dbReference>
<evidence type="ECO:0000259" key="6">
    <source>
        <dbReference type="Pfam" id="PF00171"/>
    </source>
</evidence>
<dbReference type="InterPro" id="IPR016161">
    <property type="entry name" value="Ald_DH/histidinol_DH"/>
</dbReference>
<sequence length="458" mass="48764">MSSFQIVNPATGIVERTYETASDAAVGDALARAHAAFPSWRETPVAQRAAVLARVAEIYAERADELAAIITREMGKPVKQGLGEVGISGAIYAYYAEQGPGFLADEELTVATGGSAVVRRAPIGVVLGIMPWNYPYYQVARFAAPNLLLGNTILLKHAPSCPESASVMEEIFHEAGLPRDAYINVFASEEQVARLIADARLQGVSLTGSERAGAAVAEIAGRHLKRFVLELGGNDPFIVLDTDDLDGLVRTAASARMSNAGQACNSPKRMIVVDGLYDDFVAGLETRLAAMEPGDPSDAATRFGPLSSEAALDRVLELVDDARAKGADIRVGGARLDRDGAWMSPTLVTGVTPDMRLYREEAFGPVATVYRVRDVDAAVELANDTPYGLGSSVYTTDWALANEVADRLDAGMVYINAPGGTEPDVPFGGVKMSGIGRELGRYGVDEFANKKLVRAPKR</sequence>
<dbReference type="SUPFAM" id="SSF53720">
    <property type="entry name" value="ALDH-like"/>
    <property type="match status" value="1"/>
</dbReference>
<dbReference type="GO" id="GO:0004777">
    <property type="term" value="F:succinate-semialdehyde dehydrogenase (NAD+) activity"/>
    <property type="evidence" value="ECO:0007669"/>
    <property type="project" value="TreeGrafter"/>
</dbReference>
<organism evidence="7 8">
    <name type="scientific">Pseudoclavibacter chungangensis</name>
    <dbReference type="NCBI Taxonomy" id="587635"/>
    <lineage>
        <taxon>Bacteria</taxon>
        <taxon>Bacillati</taxon>
        <taxon>Actinomycetota</taxon>
        <taxon>Actinomycetes</taxon>
        <taxon>Micrococcales</taxon>
        <taxon>Microbacteriaceae</taxon>
        <taxon>Pseudoclavibacter</taxon>
    </lineage>
</organism>
<keyword evidence="2" id="KW-0521">NADP</keyword>
<comment type="similarity">
    <text evidence="1 5">Belongs to the aldehyde dehydrogenase family.</text>
</comment>
<comment type="caution">
    <text evidence="7">The sequence shown here is derived from an EMBL/GenBank/DDBJ whole genome shotgun (WGS) entry which is preliminary data.</text>
</comment>
<evidence type="ECO:0000313" key="8">
    <source>
        <dbReference type="Proteomes" id="UP000467240"/>
    </source>
</evidence>
<reference evidence="7 8" key="1">
    <citation type="submission" date="2019-09" db="EMBL/GenBank/DDBJ databases">
        <title>Phylogeny of genus Pseudoclavibacter and closely related genus.</title>
        <authorList>
            <person name="Li Y."/>
        </authorList>
    </citation>
    <scope>NUCLEOTIDE SEQUENCE [LARGE SCALE GENOMIC DNA]</scope>
    <source>
        <strain evidence="7 8">DSM 23821</strain>
    </source>
</reference>
<evidence type="ECO:0000256" key="1">
    <source>
        <dbReference type="ARBA" id="ARBA00009986"/>
    </source>
</evidence>
<dbReference type="CDD" id="cd07100">
    <property type="entry name" value="ALDH_SSADH1_GabD1"/>
    <property type="match status" value="1"/>
</dbReference>
<evidence type="ECO:0000256" key="5">
    <source>
        <dbReference type="RuleBase" id="RU003345"/>
    </source>
</evidence>
<keyword evidence="8" id="KW-1185">Reference proteome</keyword>
<dbReference type="Gene3D" id="3.40.309.10">
    <property type="entry name" value="Aldehyde Dehydrogenase, Chain A, domain 2"/>
    <property type="match status" value="1"/>
</dbReference>
<dbReference type="Pfam" id="PF00171">
    <property type="entry name" value="Aldedh"/>
    <property type="match status" value="1"/>
</dbReference>
<dbReference type="FunFam" id="3.40.605.10:FF:000012">
    <property type="entry name" value="NAD-dependent succinate-semialdehyde dehydrogenase"/>
    <property type="match status" value="1"/>
</dbReference>
<evidence type="ECO:0000256" key="3">
    <source>
        <dbReference type="ARBA" id="ARBA00023002"/>
    </source>
</evidence>
<evidence type="ECO:0000313" key="7">
    <source>
        <dbReference type="EMBL" id="KAB1662300.1"/>
    </source>
</evidence>
<dbReference type="Gene3D" id="3.40.605.10">
    <property type="entry name" value="Aldehyde Dehydrogenase, Chain A, domain 1"/>
    <property type="match status" value="1"/>
</dbReference>
<dbReference type="Proteomes" id="UP000467240">
    <property type="component" value="Unassembled WGS sequence"/>
</dbReference>
<gene>
    <name evidence="7" type="ORF">F8O01_02235</name>
</gene>
<dbReference type="PANTHER" id="PTHR43217:SF2">
    <property type="entry name" value="SUCCINATE-SEMIALDEHYDE DEHYDROGENASE [NADP(+)]"/>
    <property type="match status" value="1"/>
</dbReference>
<evidence type="ECO:0000256" key="2">
    <source>
        <dbReference type="ARBA" id="ARBA00022857"/>
    </source>
</evidence>
<proteinExistence type="inferred from homology"/>
<dbReference type="AlphaFoldDB" id="A0A7J5C297"/>